<dbReference type="Gene3D" id="3.40.50.300">
    <property type="entry name" value="P-loop containing nucleotide triphosphate hydrolases"/>
    <property type="match status" value="2"/>
</dbReference>
<dbReference type="KEGG" id="lamb:KBB96_04845"/>
<evidence type="ECO:0000313" key="5">
    <source>
        <dbReference type="Proteomes" id="UP000676169"/>
    </source>
</evidence>
<evidence type="ECO:0000259" key="2">
    <source>
        <dbReference type="Pfam" id="PF13175"/>
    </source>
</evidence>
<protein>
    <submittedName>
        <fullName evidence="4">AAA family ATPase</fullName>
    </submittedName>
</protein>
<dbReference type="RefSeq" id="WP_211632940.1">
    <property type="nucleotide sequence ID" value="NZ_CP073100.1"/>
</dbReference>
<dbReference type="AlphaFoldDB" id="A0A975J1C5"/>
<dbReference type="Pfam" id="PF13175">
    <property type="entry name" value="AAA_15"/>
    <property type="match status" value="2"/>
</dbReference>
<dbReference type="SUPFAM" id="SSF52540">
    <property type="entry name" value="P-loop containing nucleoside triphosphate hydrolases"/>
    <property type="match status" value="1"/>
</dbReference>
<dbReference type="PANTHER" id="PTHR43581">
    <property type="entry name" value="ATP/GTP PHOSPHATASE"/>
    <property type="match status" value="1"/>
</dbReference>
<accession>A0A975J1C5</accession>
<sequence>MRISRIQIENFRNFQNLNVTVGDSIVVLGENQIGKTNFVFALRLLLDPSLSDNARQLKQEDFWDGLPRPLAADAKIRISVDIADFEHDENQLAVLAEHLVEPSPMVSRITYEFGPIPGLDHPPGKQSDFEFLVYGGDRPENRIGYEVRKRLPMEVLHALRDAEGDLARWSRSPLRPLLEVAKDKIDRKELEQLAKGVSDETTKIAKLDPIEALAETINAKLEKMAGKQQAIETAFGFSPADPDKLLRSLRLLFDSGTRDISEASLGTSNILYLALRSLDLESLVAEGDRDHTYFCIEEPEAHLHPHLQRLVYRSYLRPWIDDDQEEDEDEQVDSEGEDTEDQEEGEVLDDDEANDDSEEEVEESDPVTYLLTTHSPHIASVAPASSIILLRKSGDGKSTVGVSGSSIPLSESERDDIERYLDVSRAEALFARGILFVEGDAERFIVPALASKAGYDLDALGITVCSVAGTNFVPYSKYFGPQGLNIPLAILTDLDPSADGSKTLGIPRVFDQILPALLAEFELPEKQAEALLFAEKSGVFLNNHTLEVDLFRAGFWTSISKTMRELCPVEVAKTRAKNRAAAKKLEDVDVFLADIGYVGKGRFAQRLASHIEWSPHFGCPPYILKGIAHVTGNAK</sequence>
<dbReference type="InterPro" id="IPR041685">
    <property type="entry name" value="AAA_GajA/Old/RecF-like"/>
</dbReference>
<feature type="region of interest" description="Disordered" evidence="1">
    <location>
        <begin position="323"/>
        <end position="366"/>
    </location>
</feature>
<feature type="compositionally biased region" description="Acidic residues" evidence="1">
    <location>
        <begin position="323"/>
        <end position="365"/>
    </location>
</feature>
<feature type="domain" description="Endonuclease GajA/Old nuclease/RecF-like AAA" evidence="2">
    <location>
        <begin position="1"/>
        <end position="75"/>
    </location>
</feature>
<dbReference type="InterPro" id="IPR027417">
    <property type="entry name" value="P-loop_NTPase"/>
</dbReference>
<organism evidence="4 5">
    <name type="scientific">Luteolibacter ambystomatis</name>
    <dbReference type="NCBI Taxonomy" id="2824561"/>
    <lineage>
        <taxon>Bacteria</taxon>
        <taxon>Pseudomonadati</taxon>
        <taxon>Verrucomicrobiota</taxon>
        <taxon>Verrucomicrobiia</taxon>
        <taxon>Verrucomicrobiales</taxon>
        <taxon>Verrucomicrobiaceae</taxon>
        <taxon>Luteolibacter</taxon>
    </lineage>
</organism>
<feature type="domain" description="OLD protein-like TOPRIM" evidence="3">
    <location>
        <begin position="429"/>
        <end position="495"/>
    </location>
</feature>
<dbReference type="EMBL" id="CP073100">
    <property type="protein sequence ID" value="QUE52220.1"/>
    <property type="molecule type" value="Genomic_DNA"/>
</dbReference>
<dbReference type="PANTHER" id="PTHR43581:SF4">
    <property type="entry name" value="ATP_GTP PHOSPHATASE"/>
    <property type="match status" value="1"/>
</dbReference>
<dbReference type="Pfam" id="PF20469">
    <property type="entry name" value="OLD-like_TOPRIM"/>
    <property type="match status" value="1"/>
</dbReference>
<name>A0A975J1C5_9BACT</name>
<dbReference type="CDD" id="cd01026">
    <property type="entry name" value="TOPRIM_OLD"/>
    <property type="match status" value="1"/>
</dbReference>
<gene>
    <name evidence="4" type="ORF">KBB96_04845</name>
</gene>
<feature type="domain" description="Endonuclease GajA/Old nuclease/RecF-like AAA" evidence="2">
    <location>
        <begin position="197"/>
        <end position="315"/>
    </location>
</feature>
<evidence type="ECO:0000313" key="4">
    <source>
        <dbReference type="EMBL" id="QUE52220.1"/>
    </source>
</evidence>
<reference evidence="4" key="1">
    <citation type="submission" date="2021-04" db="EMBL/GenBank/DDBJ databases">
        <title>Luteolibacter sp. 32A isolated from the skin of an Anderson's salamander (Ambystoma andersonii).</title>
        <authorList>
            <person name="Spergser J."/>
            <person name="Busse H.-J."/>
        </authorList>
    </citation>
    <scope>NUCLEOTIDE SEQUENCE</scope>
    <source>
        <strain evidence="4">32A</strain>
    </source>
</reference>
<proteinExistence type="predicted"/>
<keyword evidence="5" id="KW-1185">Reference proteome</keyword>
<dbReference type="InterPro" id="IPR034139">
    <property type="entry name" value="TOPRIM_OLD"/>
</dbReference>
<dbReference type="Proteomes" id="UP000676169">
    <property type="component" value="Chromosome"/>
</dbReference>
<dbReference type="InterPro" id="IPR051396">
    <property type="entry name" value="Bact_Antivir_Def_Nuclease"/>
</dbReference>
<evidence type="ECO:0000256" key="1">
    <source>
        <dbReference type="SAM" id="MobiDB-lite"/>
    </source>
</evidence>
<evidence type="ECO:0000259" key="3">
    <source>
        <dbReference type="Pfam" id="PF20469"/>
    </source>
</evidence>